<name>A0A7R7ZYZ9_ASPKA</name>
<proteinExistence type="predicted"/>
<evidence type="ECO:0000313" key="2">
    <source>
        <dbReference type="EMBL" id="BCS00054.1"/>
    </source>
</evidence>
<feature type="region of interest" description="Disordered" evidence="1">
    <location>
        <begin position="41"/>
        <end position="120"/>
    </location>
</feature>
<evidence type="ECO:0000313" key="3">
    <source>
        <dbReference type="Proteomes" id="UP000661280"/>
    </source>
</evidence>
<organism evidence="2 3">
    <name type="scientific">Aspergillus kawachii</name>
    <name type="common">White koji mold</name>
    <name type="synonym">Aspergillus awamori var. kawachi</name>
    <dbReference type="NCBI Taxonomy" id="1069201"/>
    <lineage>
        <taxon>Eukaryota</taxon>
        <taxon>Fungi</taxon>
        <taxon>Dikarya</taxon>
        <taxon>Ascomycota</taxon>
        <taxon>Pezizomycotina</taxon>
        <taxon>Eurotiomycetes</taxon>
        <taxon>Eurotiomycetidae</taxon>
        <taxon>Eurotiales</taxon>
        <taxon>Aspergillaceae</taxon>
        <taxon>Aspergillus</taxon>
        <taxon>Aspergillus subgen. Circumdati</taxon>
    </lineage>
</organism>
<dbReference type="EMBL" id="AP024429">
    <property type="protein sequence ID" value="BCS00054.1"/>
    <property type="molecule type" value="Genomic_DNA"/>
</dbReference>
<protein>
    <submittedName>
        <fullName evidence="2">Uncharacterized protein</fullName>
    </submittedName>
</protein>
<dbReference type="Proteomes" id="UP000661280">
    <property type="component" value="Chromosome 5"/>
</dbReference>
<dbReference type="OrthoDB" id="4432919at2759"/>
<reference evidence="2" key="1">
    <citation type="submission" date="2021-01" db="EMBL/GenBank/DDBJ databases">
        <authorList>
            <consortium name="Aspergillus luchuensis mut. kawachii IFO 4304 genome sequencing consortium"/>
            <person name="Kazuki M."/>
            <person name="Futagami T."/>
        </authorList>
    </citation>
    <scope>NUCLEOTIDE SEQUENCE</scope>
    <source>
        <strain evidence="2">IFO 4308</strain>
    </source>
</reference>
<evidence type="ECO:0000256" key="1">
    <source>
        <dbReference type="SAM" id="MobiDB-lite"/>
    </source>
</evidence>
<feature type="compositionally biased region" description="Polar residues" evidence="1">
    <location>
        <begin position="43"/>
        <end position="56"/>
    </location>
</feature>
<reference evidence="2" key="2">
    <citation type="submission" date="2021-02" db="EMBL/GenBank/DDBJ databases">
        <title>Aspergillus luchuensis mut. kawachii IFO 4304 genome sequence.</title>
        <authorList>
            <person name="Mori K."/>
            <person name="Kadooka C."/>
            <person name="Goto M."/>
            <person name="Futagami T."/>
        </authorList>
    </citation>
    <scope>NUCLEOTIDE SEQUENCE</scope>
    <source>
        <strain evidence="2">IFO 4308</strain>
    </source>
</reference>
<dbReference type="KEGG" id="aluc:AKAW2_50395S"/>
<dbReference type="AlphaFoldDB" id="A0A7R7ZYZ9"/>
<dbReference type="GeneID" id="64961375"/>
<feature type="compositionally biased region" description="Basic and acidic residues" evidence="1">
    <location>
        <begin position="67"/>
        <end position="98"/>
    </location>
</feature>
<keyword evidence="3" id="KW-1185">Reference proteome</keyword>
<accession>A0A7R7ZYZ9</accession>
<dbReference type="RefSeq" id="XP_041543816.1">
    <property type="nucleotide sequence ID" value="XM_041690208.1"/>
</dbReference>
<sequence length="276" mass="30898">MVSKSHFETKARLGKLLRCDYSKGDGFEQVWHHSTRRIKGATAMSSGTRSIHNHSPISAKALPNDMNDFHDRGRPVKRKREDWAGPGSRHRDNDKTSKAVEPFQQSSKAMAPPLPKEALSRDEKVASIGLAAEAFRPLMRELQQLDDQNPVLAEQAARLVALFRRLWESYVAQHAESSRLEKEISQMQIAHACLVDENTQLNRRCQDEEARLCHFRAAIQKLRKGVIDVFEKWENFQMTEAPAAGGADGPTQEEENVAVIVPAVHAQGDQGTSASQ</sequence>
<gene>
    <name evidence="2" type="ORF">AKAW2_50395S</name>
</gene>